<evidence type="ECO:0000256" key="2">
    <source>
        <dbReference type="ARBA" id="ARBA00006375"/>
    </source>
</evidence>
<keyword evidence="12" id="KW-1185">Reference proteome</keyword>
<evidence type="ECO:0000256" key="5">
    <source>
        <dbReference type="ARBA" id="ARBA00022787"/>
    </source>
</evidence>
<dbReference type="OrthoDB" id="10253709at2759"/>
<keyword evidence="4" id="KW-0677">Repeat</keyword>
<keyword evidence="5" id="KW-1000">Mitochondrion outer membrane</keyword>
<dbReference type="AlphaFoldDB" id="A0A9P0EB79"/>
<dbReference type="InterPro" id="IPR023395">
    <property type="entry name" value="MCP_dom_sf"/>
</dbReference>
<keyword evidence="8 9" id="KW-0472">Membrane</keyword>
<protein>
    <submittedName>
        <fullName evidence="11">Uncharacterized protein</fullName>
    </submittedName>
</protein>
<dbReference type="SUPFAM" id="SSF103506">
    <property type="entry name" value="Mitochondrial carrier"/>
    <property type="match status" value="1"/>
</dbReference>
<name>A0A9P0EB79_NEZVI</name>
<feature type="repeat" description="Solcar" evidence="9">
    <location>
        <begin position="126"/>
        <end position="214"/>
    </location>
</feature>
<keyword evidence="6" id="KW-1133">Transmembrane helix</keyword>
<comment type="similarity">
    <text evidence="2 10">Belongs to the mitochondrial carrier (TC 2.A.29) family.</text>
</comment>
<dbReference type="PANTHER" id="PTHR10780">
    <property type="entry name" value="MITOCHONDRIAL CARRIER HOMOLOG"/>
    <property type="match status" value="1"/>
</dbReference>
<dbReference type="GO" id="GO:0005741">
    <property type="term" value="C:mitochondrial outer membrane"/>
    <property type="evidence" value="ECO:0007669"/>
    <property type="project" value="UniProtKB-SubCell"/>
</dbReference>
<evidence type="ECO:0000313" key="11">
    <source>
        <dbReference type="EMBL" id="CAH1391729.1"/>
    </source>
</evidence>
<keyword evidence="3 9" id="KW-0812">Transmembrane</keyword>
<evidence type="ECO:0000256" key="6">
    <source>
        <dbReference type="ARBA" id="ARBA00022989"/>
    </source>
</evidence>
<evidence type="ECO:0000256" key="9">
    <source>
        <dbReference type="PROSITE-ProRule" id="PRU00282"/>
    </source>
</evidence>
<evidence type="ECO:0000256" key="7">
    <source>
        <dbReference type="ARBA" id="ARBA00023128"/>
    </source>
</evidence>
<accession>A0A9P0EB79</accession>
<evidence type="ECO:0000256" key="8">
    <source>
        <dbReference type="ARBA" id="ARBA00023136"/>
    </source>
</evidence>
<dbReference type="Pfam" id="PF00153">
    <property type="entry name" value="Mito_carr"/>
    <property type="match status" value="2"/>
</dbReference>
<sequence>MAASSFDLADRTYTFFSALGFRICLSTVSHPFDYAKFLMQIGHEPMPSYPSRTVFGKPTRALPNIFKYVGYIRNTDGILGCFRGYVPKITGQIISTFAAENVTKRMKIDGDFNPSEDEISNEQRWVHFKQTLMKDFVGKSVTIVVSQPFYVISSRSMAQFVGGEEIYSGFFGSIAEVYRNEGIRGFFIGLVPRWLGEIITLLLSSFVIYGINNYLIHDPEIKSLSSASIQFICHTLTYPFTVVSACYTVNNCGLAAGQPPQMPIFDNWTHTWRYLQQINQLNRGSNTLFRYCPPTRQSGSLDAKMLDTLK</sequence>
<organism evidence="11 12">
    <name type="scientific">Nezara viridula</name>
    <name type="common">Southern green stink bug</name>
    <name type="synonym">Cimex viridulus</name>
    <dbReference type="NCBI Taxonomy" id="85310"/>
    <lineage>
        <taxon>Eukaryota</taxon>
        <taxon>Metazoa</taxon>
        <taxon>Ecdysozoa</taxon>
        <taxon>Arthropoda</taxon>
        <taxon>Hexapoda</taxon>
        <taxon>Insecta</taxon>
        <taxon>Pterygota</taxon>
        <taxon>Neoptera</taxon>
        <taxon>Paraneoptera</taxon>
        <taxon>Hemiptera</taxon>
        <taxon>Heteroptera</taxon>
        <taxon>Panheteroptera</taxon>
        <taxon>Pentatomomorpha</taxon>
        <taxon>Pentatomoidea</taxon>
        <taxon>Pentatomidae</taxon>
        <taxon>Pentatominae</taxon>
        <taxon>Nezara</taxon>
    </lineage>
</organism>
<evidence type="ECO:0000256" key="1">
    <source>
        <dbReference type="ARBA" id="ARBA00004374"/>
    </source>
</evidence>
<keyword evidence="7" id="KW-0496">Mitochondrion</keyword>
<dbReference type="Gene3D" id="1.50.40.10">
    <property type="entry name" value="Mitochondrial carrier domain"/>
    <property type="match status" value="1"/>
</dbReference>
<reference evidence="11" key="1">
    <citation type="submission" date="2022-01" db="EMBL/GenBank/DDBJ databases">
        <authorList>
            <person name="King R."/>
        </authorList>
    </citation>
    <scope>NUCLEOTIDE SEQUENCE</scope>
</reference>
<dbReference type="PANTHER" id="PTHR10780:SF18">
    <property type="entry name" value="LD43650P"/>
    <property type="match status" value="1"/>
</dbReference>
<keyword evidence="10" id="KW-0813">Transport</keyword>
<evidence type="ECO:0000256" key="4">
    <source>
        <dbReference type="ARBA" id="ARBA00022737"/>
    </source>
</evidence>
<evidence type="ECO:0000256" key="10">
    <source>
        <dbReference type="RuleBase" id="RU000488"/>
    </source>
</evidence>
<evidence type="ECO:0000256" key="3">
    <source>
        <dbReference type="ARBA" id="ARBA00022692"/>
    </source>
</evidence>
<evidence type="ECO:0000313" key="12">
    <source>
        <dbReference type="Proteomes" id="UP001152798"/>
    </source>
</evidence>
<dbReference type="PROSITE" id="PS50920">
    <property type="entry name" value="SOLCAR"/>
    <property type="match status" value="1"/>
</dbReference>
<dbReference type="InterPro" id="IPR018108">
    <property type="entry name" value="MCP_transmembrane"/>
</dbReference>
<dbReference type="EMBL" id="OV725077">
    <property type="protein sequence ID" value="CAH1391729.1"/>
    <property type="molecule type" value="Genomic_DNA"/>
</dbReference>
<comment type="subcellular location">
    <subcellularLocation>
        <location evidence="1">Mitochondrion outer membrane</location>
        <topology evidence="1">Multi-pass membrane protein</topology>
    </subcellularLocation>
</comment>
<proteinExistence type="inferred from homology"/>
<dbReference type="Proteomes" id="UP001152798">
    <property type="component" value="Chromosome 1"/>
</dbReference>
<gene>
    <name evidence="11" type="ORF">NEZAVI_LOCUS2683</name>
</gene>